<protein>
    <submittedName>
        <fullName evidence="1">Uncharacterized protein</fullName>
    </submittedName>
</protein>
<organism evidence="1">
    <name type="scientific">Geobacillus sp. (strain WCH70)</name>
    <dbReference type="NCBI Taxonomy" id="471223"/>
    <lineage>
        <taxon>Bacteria</taxon>
        <taxon>Bacillati</taxon>
        <taxon>Bacillota</taxon>
        <taxon>Bacilli</taxon>
        <taxon>Bacillales</taxon>
        <taxon>Anoxybacillaceae</taxon>
        <taxon>Geobacillus</taxon>
    </lineage>
</organism>
<accession>C5D549</accession>
<dbReference type="AlphaFoldDB" id="C5D549"/>
<dbReference type="KEGG" id="gwc:GWCH70_0350"/>
<name>C5D549_GEOSW</name>
<sequence>MVDVAEDSVLDVAEDSVLDVVEDSALDAVLTALDASIALDATIALAIVLEEFKKELPLHNPLQGPFL</sequence>
<dbReference type="HOGENOM" id="CLU_2806364_0_0_9"/>
<dbReference type="EMBL" id="CP001638">
    <property type="protein sequence ID" value="ACS23275.1"/>
    <property type="molecule type" value="Genomic_DNA"/>
</dbReference>
<gene>
    <name evidence="1" type="ordered locus">GWCH70_0350</name>
</gene>
<reference evidence="1" key="1">
    <citation type="submission" date="2009-06" db="EMBL/GenBank/DDBJ databases">
        <title>Complete sequence of chromosome of Geopacillus sp. WCH70.</title>
        <authorList>
            <consortium name="US DOE Joint Genome Institute"/>
            <person name="Lucas S."/>
            <person name="Copeland A."/>
            <person name="Lapidus A."/>
            <person name="Glavina del Rio T."/>
            <person name="Dalin E."/>
            <person name="Tice H."/>
            <person name="Bruce D."/>
            <person name="Goodwin L."/>
            <person name="Pitluck S."/>
            <person name="Chertkov O."/>
            <person name="Brettin T."/>
            <person name="Detter J.C."/>
            <person name="Han C."/>
            <person name="Larimer F."/>
            <person name="Land M."/>
            <person name="Hauser L."/>
            <person name="Kyrpides N."/>
            <person name="Mikhailova N."/>
            <person name="Brumm P."/>
            <person name="Mead D.A."/>
            <person name="Richardson P."/>
        </authorList>
    </citation>
    <scope>NUCLEOTIDE SEQUENCE [LARGE SCALE GENOMIC DNA]</scope>
    <source>
        <strain evidence="1">WCH70</strain>
    </source>
</reference>
<evidence type="ECO:0000313" key="1">
    <source>
        <dbReference type="EMBL" id="ACS23275.1"/>
    </source>
</evidence>
<proteinExistence type="predicted"/>